<dbReference type="CDD" id="cd17546">
    <property type="entry name" value="REC_hyHK_CKI1_RcsC-like"/>
    <property type="match status" value="1"/>
</dbReference>
<keyword evidence="9" id="KW-0902">Two-component regulatory system</keyword>
<dbReference type="Gene3D" id="1.20.120.1530">
    <property type="match status" value="4"/>
</dbReference>
<dbReference type="PANTHER" id="PTHR45339">
    <property type="entry name" value="HYBRID SIGNAL TRANSDUCTION HISTIDINE KINASE J"/>
    <property type="match status" value="1"/>
</dbReference>
<evidence type="ECO:0000256" key="9">
    <source>
        <dbReference type="ARBA" id="ARBA00023012"/>
    </source>
</evidence>
<feature type="domain" description="Histidine kinase" evidence="12">
    <location>
        <begin position="874"/>
        <end position="1106"/>
    </location>
</feature>
<dbReference type="Gene3D" id="3.40.50.2300">
    <property type="match status" value="1"/>
</dbReference>
<comment type="caution">
    <text evidence="15">The sequence shown here is derived from an EMBL/GenBank/DDBJ whole genome shotgun (WGS) entry which is preliminary data.</text>
</comment>
<dbReference type="PRINTS" id="PR00344">
    <property type="entry name" value="BCTRLSENSOR"/>
</dbReference>
<dbReference type="Pfam" id="PF02518">
    <property type="entry name" value="HATPase_c"/>
    <property type="match status" value="1"/>
</dbReference>
<evidence type="ECO:0000313" key="16">
    <source>
        <dbReference type="Proteomes" id="UP001597018"/>
    </source>
</evidence>
<comment type="catalytic activity">
    <reaction evidence="1">
        <text>ATP + protein L-histidine = ADP + protein N-phospho-L-histidine.</text>
        <dbReference type="EC" id="2.7.13.3"/>
    </reaction>
</comment>
<dbReference type="Pfam" id="PF18947">
    <property type="entry name" value="HAMP_2"/>
    <property type="match status" value="2"/>
</dbReference>
<sequence length="1296" mass="140141">MPAPQPDDPADLATLTRLLVGLRDLRDGNFRRRLVVTGDGLHPEIATAFNELAERNQRLVGELQRVSAAASRGQWPIEPVDLDGSGQGGWAVVADSVNTMLRTLLAPMAELTRVLTALTRGDLTQRMPRRAEDAALPGELAGMNTAVNELLDQLSLFATEVVRLAREIGTEGKLGGQAQVPGLVGTWRDLVDAVNRMSADLTGQVRDISRVAHAVASGDLTRTATVEAAGEMGELKTTLNTMVDQLSAFADEVSRLTREVATEGRLGGQARVPRAAGTWRALTDSVNFMANNLTVQVRSIAQVATAVARGDLSQKIDVDARGEILQLKNTLNTMVDQLSAFAAEVTRVAREVGTEGKLGGQARVHGVAGTWKDLTDNVNIMADNLTNQVRSIAAVASAVAGGDLSKQITVEAKGEVAALAETINGMVETLRAFAEQVTLVAREVGTEGILGGQARVPNVAGTWKDLTDNVNIMARNLTNQVRNIAQVTTAVAQGDLSRKIDVDARGEILELKTTINTMVDQLSAFAAEVTRVAREVGTEGKLGGQAEVADVSGTWRRLTESVNQLAGNLTTQVRAIAQVATAVTEGDLTRQITVDASGEVAELKDNINAMIGNLKETTRTNEEQDWLKSNLARMSALMQGQQDLASLAQQIMSELTPLVSAQCGAFFLARDGEDGRGVLELTAGYGRTIAGEGEAPLRFEVGESLVGQAAVDKRTILVCDLPPDYVRIRSGLGSAAPVNAVVVPVLFEGEVLGVIELASVNAFSPVHLDLLERLKETIGVNVNTILVNSRTEALLAESQHLAQELQARSEQLQQQQDELQRSNTELEEKAALLASRNRDIELKNLEIEQARQELEERARQLSQASAYKSEFLANMSHELRTPLNSVLILAKLLADNLDGNLTEQQVDLARTVHQAGTDLLQLINDVLDLSKVEAGQMQLLSEDVEIADIATHIESLYRPLADDKGLEFEVVVAPSVPPVLRTDRSRLEQVLRNLLSNAVKFTDRGGVELRIRPAQPTEVTEPSLRRVRQRVAFCVRDTGIGIPPDKLSLIFEAFQQVDGTTVRKYGGTGLGLSISRELTALLGGELQVRSEPGQGSTFTLYLAVDQPAAEHHEIGARALPTTAEARLDVAVEGIDPPLRSAELERQEGRQYMLPGTDRAQRSELRFNGEKVLVVDDDERSVEALRQVLEQHGLHVVHADNALAGLKALQEHADIVVVLMDVMMPELDGNATIRLIREMPRYRDLAIIAITAKAMEDDRDRSLAAGATEWVTKPVDVDHLLELLSEHVPAGLEAEED</sequence>
<keyword evidence="16" id="KW-1185">Reference proteome</keyword>
<evidence type="ECO:0000256" key="2">
    <source>
        <dbReference type="ARBA" id="ARBA00004236"/>
    </source>
</evidence>
<feature type="domain" description="HAMP" evidence="14">
    <location>
        <begin position="15"/>
        <end position="61"/>
    </location>
</feature>
<evidence type="ECO:0000256" key="10">
    <source>
        <dbReference type="PROSITE-ProRule" id="PRU00169"/>
    </source>
</evidence>
<evidence type="ECO:0000313" key="15">
    <source>
        <dbReference type="EMBL" id="MFD0922686.1"/>
    </source>
</evidence>
<keyword evidence="8" id="KW-1133">Transmembrane helix</keyword>
<evidence type="ECO:0000259" key="14">
    <source>
        <dbReference type="PROSITE" id="PS50885"/>
    </source>
</evidence>
<evidence type="ECO:0000256" key="7">
    <source>
        <dbReference type="ARBA" id="ARBA00022777"/>
    </source>
</evidence>
<dbReference type="SMART" id="SM00387">
    <property type="entry name" value="HATPase_c"/>
    <property type="match status" value="1"/>
</dbReference>
<feature type="domain" description="HAMP" evidence="14">
    <location>
        <begin position="383"/>
        <end position="435"/>
    </location>
</feature>
<keyword evidence="6" id="KW-0812">Transmembrane</keyword>
<dbReference type="CDD" id="cd00082">
    <property type="entry name" value="HisKA"/>
    <property type="match status" value="1"/>
</dbReference>
<evidence type="ECO:0000256" key="1">
    <source>
        <dbReference type="ARBA" id="ARBA00000085"/>
    </source>
</evidence>
<feature type="domain" description="HAMP" evidence="14">
    <location>
        <begin position="291"/>
        <end position="343"/>
    </location>
</feature>
<dbReference type="InterPro" id="IPR003018">
    <property type="entry name" value="GAF"/>
</dbReference>
<feature type="coiled-coil region" evidence="11">
    <location>
        <begin position="788"/>
        <end position="867"/>
    </location>
</feature>
<dbReference type="EMBL" id="JBHTIW010000023">
    <property type="protein sequence ID" value="MFD0922686.1"/>
    <property type="molecule type" value="Genomic_DNA"/>
</dbReference>
<dbReference type="SMART" id="SM00448">
    <property type="entry name" value="REC"/>
    <property type="match status" value="1"/>
</dbReference>
<dbReference type="SMART" id="SM00304">
    <property type="entry name" value="HAMP"/>
    <property type="match status" value="6"/>
</dbReference>
<dbReference type="SUPFAM" id="SSF158472">
    <property type="entry name" value="HAMP domain-like"/>
    <property type="match status" value="1"/>
</dbReference>
<dbReference type="InterPro" id="IPR003660">
    <property type="entry name" value="HAMP_dom"/>
</dbReference>
<keyword evidence="8" id="KW-0472">Membrane</keyword>
<dbReference type="PROSITE" id="PS50110">
    <property type="entry name" value="RESPONSE_REGULATORY"/>
    <property type="match status" value="1"/>
</dbReference>
<protein>
    <recommendedName>
        <fullName evidence="3">histidine kinase</fullName>
        <ecNumber evidence="3">2.7.13.3</ecNumber>
    </recommendedName>
</protein>
<dbReference type="EC" id="2.7.13.3" evidence="3"/>
<evidence type="ECO:0000256" key="4">
    <source>
        <dbReference type="ARBA" id="ARBA00022553"/>
    </source>
</evidence>
<reference evidence="16" key="1">
    <citation type="journal article" date="2019" name="Int. J. Syst. Evol. Microbiol.">
        <title>The Global Catalogue of Microorganisms (GCM) 10K type strain sequencing project: providing services to taxonomists for standard genome sequencing and annotation.</title>
        <authorList>
            <consortium name="The Broad Institute Genomics Platform"/>
            <consortium name="The Broad Institute Genome Sequencing Center for Infectious Disease"/>
            <person name="Wu L."/>
            <person name="Ma J."/>
        </authorList>
    </citation>
    <scope>NUCLEOTIDE SEQUENCE [LARGE SCALE GENOMIC DNA]</scope>
    <source>
        <strain evidence="16">CCUG 56401</strain>
    </source>
</reference>
<dbReference type="InterPro" id="IPR011006">
    <property type="entry name" value="CheY-like_superfamily"/>
</dbReference>
<dbReference type="SUPFAM" id="SSF52172">
    <property type="entry name" value="CheY-like"/>
    <property type="match status" value="1"/>
</dbReference>
<dbReference type="Pfam" id="PF00512">
    <property type="entry name" value="HisKA"/>
    <property type="match status" value="1"/>
</dbReference>
<dbReference type="InterPro" id="IPR003661">
    <property type="entry name" value="HisK_dim/P_dom"/>
</dbReference>
<dbReference type="Gene3D" id="3.30.565.10">
    <property type="entry name" value="Histidine kinase-like ATPase, C-terminal domain"/>
    <property type="match status" value="1"/>
</dbReference>
<evidence type="ECO:0000256" key="3">
    <source>
        <dbReference type="ARBA" id="ARBA00012438"/>
    </source>
</evidence>
<dbReference type="InterPro" id="IPR001789">
    <property type="entry name" value="Sig_transdc_resp-reg_receiver"/>
</dbReference>
<dbReference type="InterPro" id="IPR036097">
    <property type="entry name" value="HisK_dim/P_sf"/>
</dbReference>
<dbReference type="SUPFAM" id="SSF55874">
    <property type="entry name" value="ATPase domain of HSP90 chaperone/DNA topoisomerase II/histidine kinase"/>
    <property type="match status" value="1"/>
</dbReference>
<feature type="domain" description="HAMP" evidence="14">
    <location>
        <begin position="567"/>
        <end position="619"/>
    </location>
</feature>
<dbReference type="Gene3D" id="1.10.287.130">
    <property type="match status" value="1"/>
</dbReference>
<evidence type="ECO:0000256" key="11">
    <source>
        <dbReference type="SAM" id="Coils"/>
    </source>
</evidence>
<dbReference type="InterPro" id="IPR003594">
    <property type="entry name" value="HATPase_dom"/>
</dbReference>
<feature type="domain" description="HAMP" evidence="14">
    <location>
        <begin position="475"/>
        <end position="527"/>
    </location>
</feature>
<dbReference type="PANTHER" id="PTHR45339:SF1">
    <property type="entry name" value="HYBRID SIGNAL TRANSDUCTION HISTIDINE KINASE J"/>
    <property type="match status" value="1"/>
</dbReference>
<evidence type="ECO:0000259" key="12">
    <source>
        <dbReference type="PROSITE" id="PS50109"/>
    </source>
</evidence>
<feature type="domain" description="Response regulatory" evidence="13">
    <location>
        <begin position="1170"/>
        <end position="1287"/>
    </location>
</feature>
<dbReference type="SUPFAM" id="SSF55781">
    <property type="entry name" value="GAF domain-like"/>
    <property type="match status" value="1"/>
</dbReference>
<keyword evidence="5" id="KW-0808">Transferase</keyword>
<dbReference type="Proteomes" id="UP001597018">
    <property type="component" value="Unassembled WGS sequence"/>
</dbReference>
<feature type="modified residue" description="4-aspartylphosphate" evidence="10">
    <location>
        <position position="1220"/>
    </location>
</feature>
<proteinExistence type="predicted"/>
<dbReference type="InterPro" id="IPR029016">
    <property type="entry name" value="GAF-like_dom_sf"/>
</dbReference>
<keyword evidence="11" id="KW-0175">Coiled coil</keyword>
<dbReference type="InterPro" id="IPR004358">
    <property type="entry name" value="Sig_transdc_His_kin-like_C"/>
</dbReference>
<name>A0ABW3FVX6_9PSEU</name>
<dbReference type="Pfam" id="PF00672">
    <property type="entry name" value="HAMP"/>
    <property type="match status" value="4"/>
</dbReference>
<evidence type="ECO:0000256" key="5">
    <source>
        <dbReference type="ARBA" id="ARBA00022679"/>
    </source>
</evidence>
<evidence type="ECO:0000256" key="8">
    <source>
        <dbReference type="ARBA" id="ARBA00022989"/>
    </source>
</evidence>
<dbReference type="InterPro" id="IPR005467">
    <property type="entry name" value="His_kinase_dom"/>
</dbReference>
<keyword evidence="4 10" id="KW-0597">Phosphoprotein</keyword>
<dbReference type="SUPFAM" id="SSF47384">
    <property type="entry name" value="Homodimeric domain of signal transducing histidine kinase"/>
    <property type="match status" value="1"/>
</dbReference>
<keyword evidence="7" id="KW-0418">Kinase</keyword>
<dbReference type="SUPFAM" id="SSF58104">
    <property type="entry name" value="Methyl-accepting chemotaxis protein (MCP) signaling domain"/>
    <property type="match status" value="2"/>
</dbReference>
<comment type="subcellular location">
    <subcellularLocation>
        <location evidence="2">Cell membrane</location>
    </subcellularLocation>
</comment>
<dbReference type="RefSeq" id="WP_263253527.1">
    <property type="nucleotide sequence ID" value="NZ_BAABLT010000042.1"/>
</dbReference>
<feature type="domain" description="HAMP" evidence="14">
    <location>
        <begin position="102"/>
        <end position="159"/>
    </location>
</feature>
<dbReference type="SMART" id="SM00388">
    <property type="entry name" value="HisKA"/>
    <property type="match status" value="1"/>
</dbReference>
<evidence type="ECO:0000256" key="6">
    <source>
        <dbReference type="ARBA" id="ARBA00022692"/>
    </source>
</evidence>
<feature type="domain" description="HAMP" evidence="14">
    <location>
        <begin position="199"/>
        <end position="251"/>
    </location>
</feature>
<dbReference type="Gene3D" id="3.30.450.40">
    <property type="match status" value="1"/>
</dbReference>
<dbReference type="CDD" id="cd16922">
    <property type="entry name" value="HATPase_EvgS-ArcB-TorS-like"/>
    <property type="match status" value="1"/>
</dbReference>
<organism evidence="15 16">
    <name type="scientific">Saccharopolyspora rosea</name>
    <dbReference type="NCBI Taxonomy" id="524884"/>
    <lineage>
        <taxon>Bacteria</taxon>
        <taxon>Bacillati</taxon>
        <taxon>Actinomycetota</taxon>
        <taxon>Actinomycetes</taxon>
        <taxon>Pseudonocardiales</taxon>
        <taxon>Pseudonocardiaceae</taxon>
        <taxon>Saccharopolyspora</taxon>
    </lineage>
</organism>
<accession>A0ABW3FVX6</accession>
<dbReference type="PROSITE" id="PS50885">
    <property type="entry name" value="HAMP"/>
    <property type="match status" value="7"/>
</dbReference>
<dbReference type="Pfam" id="PF00072">
    <property type="entry name" value="Response_reg"/>
    <property type="match status" value="1"/>
</dbReference>
<dbReference type="PROSITE" id="PS50109">
    <property type="entry name" value="HIS_KIN"/>
    <property type="match status" value="1"/>
</dbReference>
<evidence type="ECO:0000259" key="13">
    <source>
        <dbReference type="PROSITE" id="PS50110"/>
    </source>
</evidence>
<dbReference type="CDD" id="cd06225">
    <property type="entry name" value="HAMP"/>
    <property type="match status" value="5"/>
</dbReference>
<dbReference type="SMART" id="SM00065">
    <property type="entry name" value="GAF"/>
    <property type="match status" value="1"/>
</dbReference>
<dbReference type="Pfam" id="PF13185">
    <property type="entry name" value="GAF_2"/>
    <property type="match status" value="1"/>
</dbReference>
<dbReference type="InterPro" id="IPR036890">
    <property type="entry name" value="HATPase_C_sf"/>
</dbReference>
<gene>
    <name evidence="15" type="ORF">ACFQ16_23315</name>
</gene>